<proteinExistence type="predicted"/>
<evidence type="ECO:0000313" key="2">
    <source>
        <dbReference type="EMBL" id="CRK74539.1"/>
    </source>
</evidence>
<feature type="compositionally biased region" description="Basic residues" evidence="1">
    <location>
        <begin position="90"/>
        <end position="99"/>
    </location>
</feature>
<dbReference type="Proteomes" id="UP000048949">
    <property type="component" value="Unassembled WGS sequence"/>
</dbReference>
<dbReference type="RefSeq" id="WP_048597839.1">
    <property type="nucleotide sequence ID" value="NZ_CP112885.1"/>
</dbReference>
<dbReference type="AlphaFoldDB" id="A0A0U1NJ29"/>
<accession>A0A0U1NJ29</accession>
<organism evidence="2 3">
    <name type="scientific">Nereida ignava</name>
    <dbReference type="NCBI Taxonomy" id="282199"/>
    <lineage>
        <taxon>Bacteria</taxon>
        <taxon>Pseudomonadati</taxon>
        <taxon>Pseudomonadota</taxon>
        <taxon>Alphaproteobacteria</taxon>
        <taxon>Rhodobacterales</taxon>
        <taxon>Roseobacteraceae</taxon>
        <taxon>Nereida</taxon>
    </lineage>
</organism>
<reference evidence="2 3" key="1">
    <citation type="submission" date="2015-04" db="EMBL/GenBank/DDBJ databases">
        <authorList>
            <person name="Syromyatnikov M.Y."/>
            <person name="Popov V.N."/>
        </authorList>
    </citation>
    <scope>NUCLEOTIDE SEQUENCE [LARGE SCALE GENOMIC DNA]</scope>
    <source>
        <strain evidence="2 3">CECT 5292</strain>
    </source>
</reference>
<feature type="region of interest" description="Disordered" evidence="1">
    <location>
        <begin position="70"/>
        <end position="99"/>
    </location>
</feature>
<dbReference type="STRING" id="282199.GCA_001049735_00573"/>
<evidence type="ECO:0000256" key="1">
    <source>
        <dbReference type="SAM" id="MobiDB-lite"/>
    </source>
</evidence>
<sequence length="130" mass="14426">MLLRWRFTRHAGSALAAQKLATCCYCGTRAALVLRGDVRHELSCVSCGAPLHDLKLMPVSAPAARPVETTVKKPAGPAQKAKRSKEQKVFKPKKGKRRKFGVKLGRKLSVSRLVSKVWDEIEDVVEDIFD</sequence>
<name>A0A0U1NJ29_9RHOB</name>
<gene>
    <name evidence="2" type="ORF">NIG5292_00573</name>
</gene>
<keyword evidence="3" id="KW-1185">Reference proteome</keyword>
<dbReference type="EMBL" id="CVQV01000003">
    <property type="protein sequence ID" value="CRK74539.1"/>
    <property type="molecule type" value="Genomic_DNA"/>
</dbReference>
<protein>
    <submittedName>
        <fullName evidence="2">Uncharacterized protein</fullName>
    </submittedName>
</protein>
<evidence type="ECO:0000313" key="3">
    <source>
        <dbReference type="Proteomes" id="UP000048949"/>
    </source>
</evidence>